<evidence type="ECO:0000256" key="6">
    <source>
        <dbReference type="ARBA" id="ARBA00022679"/>
    </source>
</evidence>
<keyword evidence="7 13" id="KW-0819">tRNA processing</keyword>
<feature type="binding site" evidence="14">
    <location>
        <position position="121"/>
    </location>
    <ligand>
        <name>L-threonine</name>
        <dbReference type="ChEBI" id="CHEBI:57926"/>
    </ligand>
</feature>
<comment type="catalytic activity">
    <reaction evidence="12 13">
        <text>L-threonine + hydrogencarbonate + ATP = L-threonylcarbamoyladenylate + diphosphate + H2O</text>
        <dbReference type="Rhea" id="RHEA:36407"/>
        <dbReference type="ChEBI" id="CHEBI:15377"/>
        <dbReference type="ChEBI" id="CHEBI:17544"/>
        <dbReference type="ChEBI" id="CHEBI:30616"/>
        <dbReference type="ChEBI" id="CHEBI:33019"/>
        <dbReference type="ChEBI" id="CHEBI:57926"/>
        <dbReference type="ChEBI" id="CHEBI:73682"/>
        <dbReference type="EC" id="2.7.7.87"/>
    </reaction>
</comment>
<dbReference type="Pfam" id="PF03481">
    <property type="entry name" value="Sua5_C"/>
    <property type="match status" value="1"/>
</dbReference>
<dbReference type="GO" id="GO:0005737">
    <property type="term" value="C:cytoplasm"/>
    <property type="evidence" value="ECO:0007669"/>
    <property type="project" value="UniProtKB-SubCell"/>
</dbReference>
<protein>
    <recommendedName>
        <fullName evidence="4 13">Threonylcarbamoyl-AMP synthase</fullName>
        <shortName evidence="13">TC-AMP synthase</shortName>
        <ecNumber evidence="3 13">2.7.7.87</ecNumber>
    </recommendedName>
    <alternativeName>
        <fullName evidence="11 13">L-threonylcarbamoyladenylate synthase</fullName>
    </alternativeName>
</protein>
<organism evidence="16 17">
    <name type="scientific">Pararobbsia silviterrae</name>
    <dbReference type="NCBI Taxonomy" id="1792498"/>
    <lineage>
        <taxon>Bacteria</taxon>
        <taxon>Pseudomonadati</taxon>
        <taxon>Pseudomonadota</taxon>
        <taxon>Betaproteobacteria</taxon>
        <taxon>Burkholderiales</taxon>
        <taxon>Burkholderiaceae</taxon>
        <taxon>Pararobbsia</taxon>
    </lineage>
</organism>
<evidence type="ECO:0000256" key="7">
    <source>
        <dbReference type="ARBA" id="ARBA00022694"/>
    </source>
</evidence>
<keyword evidence="5 13" id="KW-0963">Cytoplasm</keyword>
<evidence type="ECO:0000256" key="5">
    <source>
        <dbReference type="ARBA" id="ARBA00022490"/>
    </source>
</evidence>
<dbReference type="PROSITE" id="PS51163">
    <property type="entry name" value="YRDC"/>
    <property type="match status" value="1"/>
</dbReference>
<proteinExistence type="inferred from homology"/>
<dbReference type="GO" id="GO:0008033">
    <property type="term" value="P:tRNA processing"/>
    <property type="evidence" value="ECO:0007669"/>
    <property type="project" value="UniProtKB-KW"/>
</dbReference>
<evidence type="ECO:0000256" key="12">
    <source>
        <dbReference type="ARBA" id="ARBA00048366"/>
    </source>
</evidence>
<evidence type="ECO:0000256" key="9">
    <source>
        <dbReference type="ARBA" id="ARBA00022741"/>
    </source>
</evidence>
<evidence type="ECO:0000256" key="14">
    <source>
        <dbReference type="PIRSR" id="PIRSR004930-1"/>
    </source>
</evidence>
<evidence type="ECO:0000313" key="16">
    <source>
        <dbReference type="EMBL" id="RKP58997.1"/>
    </source>
</evidence>
<comment type="similarity">
    <text evidence="2 13">Belongs to the SUA5 family.</text>
</comment>
<dbReference type="PIRSF" id="PIRSF004930">
    <property type="entry name" value="Tln_factor_SUA5"/>
    <property type="match status" value="1"/>
</dbReference>
<dbReference type="Pfam" id="PF01300">
    <property type="entry name" value="Sua5_yciO_yrdC"/>
    <property type="match status" value="1"/>
</dbReference>
<keyword evidence="9 13" id="KW-0547">Nucleotide-binding</keyword>
<comment type="subcellular location">
    <subcellularLocation>
        <location evidence="1 13">Cytoplasm</location>
    </subcellularLocation>
</comment>
<evidence type="ECO:0000256" key="11">
    <source>
        <dbReference type="ARBA" id="ARBA00029774"/>
    </source>
</evidence>
<dbReference type="InterPro" id="IPR010923">
    <property type="entry name" value="T(6)A37_SUA5"/>
</dbReference>
<dbReference type="GO" id="GO:0061710">
    <property type="term" value="F:L-threonylcarbamoyladenylate synthase"/>
    <property type="evidence" value="ECO:0007669"/>
    <property type="project" value="UniProtKB-EC"/>
</dbReference>
<evidence type="ECO:0000256" key="1">
    <source>
        <dbReference type="ARBA" id="ARBA00004496"/>
    </source>
</evidence>
<dbReference type="PANTHER" id="PTHR17490">
    <property type="entry name" value="SUA5"/>
    <property type="match status" value="1"/>
</dbReference>
<dbReference type="PANTHER" id="PTHR17490:SF16">
    <property type="entry name" value="THREONYLCARBAMOYL-AMP SYNTHASE"/>
    <property type="match status" value="1"/>
</dbReference>
<feature type="binding site" evidence="14">
    <location>
        <position position="238"/>
    </location>
    <ligand>
        <name>ATP</name>
        <dbReference type="ChEBI" id="CHEBI:30616"/>
    </ligand>
</feature>
<dbReference type="RefSeq" id="WP_121083456.1">
    <property type="nucleotide sequence ID" value="NZ_RBZU01000001.1"/>
</dbReference>
<dbReference type="EMBL" id="RBZU01000001">
    <property type="protein sequence ID" value="RKP58997.1"/>
    <property type="molecule type" value="Genomic_DNA"/>
</dbReference>
<feature type="domain" description="YrdC-like" evidence="15">
    <location>
        <begin position="13"/>
        <end position="204"/>
    </location>
</feature>
<dbReference type="EC" id="2.7.7.87" evidence="3 13"/>
<accession>A0A494YG36</accession>
<dbReference type="InterPro" id="IPR038385">
    <property type="entry name" value="Sua5/YwlC_C"/>
</dbReference>
<reference evidence="16 17" key="1">
    <citation type="submission" date="2018-10" db="EMBL/GenBank/DDBJ databases">
        <title>Robbsia sp. DHC34, isolated from soil.</title>
        <authorList>
            <person name="Gao Z.-H."/>
            <person name="Qiu L.-H."/>
        </authorList>
    </citation>
    <scope>NUCLEOTIDE SEQUENCE [LARGE SCALE GENOMIC DNA]</scope>
    <source>
        <strain evidence="16 17">DHC34</strain>
    </source>
</reference>
<evidence type="ECO:0000256" key="8">
    <source>
        <dbReference type="ARBA" id="ARBA00022695"/>
    </source>
</evidence>
<dbReference type="InterPro" id="IPR017945">
    <property type="entry name" value="DHBP_synth_RibB-like_a/b_dom"/>
</dbReference>
<feature type="binding site" evidence="14">
    <location>
        <position position="200"/>
    </location>
    <ligand>
        <name>ATP</name>
        <dbReference type="ChEBI" id="CHEBI:30616"/>
    </ligand>
</feature>
<keyword evidence="10 13" id="KW-0067">ATP-binding</keyword>
<keyword evidence="6 13" id="KW-0808">Transferase</keyword>
<gene>
    <name evidence="16" type="ORF">D7S86_03530</name>
</gene>
<dbReference type="InterPro" id="IPR005145">
    <property type="entry name" value="Sua5_C"/>
</dbReference>
<comment type="function">
    <text evidence="13">Required for the formation of a threonylcarbamoyl group on adenosine at position 37 (t(6)A37) in tRNAs that read codons beginning with adenine.</text>
</comment>
<keyword evidence="8 13" id="KW-0548">Nucleotidyltransferase</keyword>
<keyword evidence="17" id="KW-1185">Reference proteome</keyword>
<evidence type="ECO:0000256" key="2">
    <source>
        <dbReference type="ARBA" id="ARBA00007663"/>
    </source>
</evidence>
<evidence type="ECO:0000256" key="3">
    <source>
        <dbReference type="ARBA" id="ARBA00012584"/>
    </source>
</evidence>
<dbReference type="Gene3D" id="3.90.870.10">
    <property type="entry name" value="DHBP synthase"/>
    <property type="match status" value="1"/>
</dbReference>
<dbReference type="OrthoDB" id="9814580at2"/>
<feature type="binding site" evidence="14">
    <location>
        <position position="186"/>
    </location>
    <ligand>
        <name>L-threonine</name>
        <dbReference type="ChEBI" id="CHEBI:57926"/>
    </ligand>
</feature>
<dbReference type="InterPro" id="IPR050156">
    <property type="entry name" value="TC-AMP_synthase_SUA5"/>
</dbReference>
<dbReference type="InterPro" id="IPR006070">
    <property type="entry name" value="Sua5-like_dom"/>
</dbReference>
<sequence length="346" mass="36535">MTDAHPSFLQPDAAGIQTAAEVLARGALLAFPSETVYGLGANAEDVDAVNRIYALKGRPSTHPVIVHVSPDSDPGYWVHDLPHAARLLIDAFWPGPLTLILKRAAHIPDVVSGGQDSVGLRCPSHPVAQALLRAFDALRDGHGGVAGPSANRFGHVSPTTAQHVFDEFGSAVQILDGGPSKVGIESTILDLSRGFPALLRPGHLTPVEIAEVLGEMPRLPDGSDASAPRASGTLKAHYATRTPLALADADTIAATAIERSDERIAIVARPSAIGDIAKLPNVAFIAAPEDPPRYAQALYGLLRELDRSEVDRILIERLPATPEWAAVNDRLGRAAAAFDDDLPVDD</sequence>
<evidence type="ECO:0000313" key="17">
    <source>
        <dbReference type="Proteomes" id="UP000270342"/>
    </source>
</evidence>
<comment type="caution">
    <text evidence="16">The sequence shown here is derived from an EMBL/GenBank/DDBJ whole genome shotgun (WGS) entry which is preliminary data.</text>
</comment>
<dbReference type="NCBIfam" id="TIGR00057">
    <property type="entry name" value="L-threonylcarbamoyladenylate synthase"/>
    <property type="match status" value="1"/>
</dbReference>
<name>A0A494YG36_9BURK</name>
<evidence type="ECO:0000256" key="10">
    <source>
        <dbReference type="ARBA" id="ARBA00022840"/>
    </source>
</evidence>
<evidence type="ECO:0000256" key="13">
    <source>
        <dbReference type="PIRNR" id="PIRNR004930"/>
    </source>
</evidence>
<feature type="binding site" evidence="14">
    <location>
        <position position="149"/>
    </location>
    <ligand>
        <name>ATP</name>
        <dbReference type="ChEBI" id="CHEBI:30616"/>
    </ligand>
</feature>
<dbReference type="GO" id="GO:0006450">
    <property type="term" value="P:regulation of translational fidelity"/>
    <property type="evidence" value="ECO:0007669"/>
    <property type="project" value="TreeGrafter"/>
</dbReference>
<dbReference type="GO" id="GO:0005524">
    <property type="term" value="F:ATP binding"/>
    <property type="evidence" value="ECO:0007669"/>
    <property type="project" value="UniProtKB-UniRule"/>
</dbReference>
<dbReference type="AlphaFoldDB" id="A0A494YG36"/>
<feature type="binding site" evidence="14">
    <location>
        <position position="67"/>
    </location>
    <ligand>
        <name>L-threonine</name>
        <dbReference type="ChEBI" id="CHEBI:57926"/>
    </ligand>
</feature>
<dbReference type="GO" id="GO:0000049">
    <property type="term" value="F:tRNA binding"/>
    <property type="evidence" value="ECO:0007669"/>
    <property type="project" value="TreeGrafter"/>
</dbReference>
<dbReference type="Proteomes" id="UP000270342">
    <property type="component" value="Unassembled WGS sequence"/>
</dbReference>
<dbReference type="GO" id="GO:0003725">
    <property type="term" value="F:double-stranded RNA binding"/>
    <property type="evidence" value="ECO:0007669"/>
    <property type="project" value="UniProtKB-UniRule"/>
</dbReference>
<feature type="binding site" evidence="14">
    <location>
        <position position="35"/>
    </location>
    <ligand>
        <name>L-threonine</name>
        <dbReference type="ChEBI" id="CHEBI:57926"/>
    </ligand>
</feature>
<feature type="binding site" evidence="14">
    <location>
        <position position="157"/>
    </location>
    <ligand>
        <name>ATP</name>
        <dbReference type="ChEBI" id="CHEBI:30616"/>
    </ligand>
</feature>
<dbReference type="SUPFAM" id="SSF55821">
    <property type="entry name" value="YrdC/RibB"/>
    <property type="match status" value="1"/>
</dbReference>
<dbReference type="Gene3D" id="3.40.50.11030">
    <property type="entry name" value="Threonylcarbamoyl-AMP synthase, C-terminal domain"/>
    <property type="match status" value="1"/>
</dbReference>
<feature type="binding site" evidence="14">
    <location>
        <position position="58"/>
    </location>
    <ligand>
        <name>ATP</name>
        <dbReference type="ChEBI" id="CHEBI:30616"/>
    </ligand>
</feature>
<evidence type="ECO:0000256" key="4">
    <source>
        <dbReference type="ARBA" id="ARBA00015492"/>
    </source>
</evidence>
<evidence type="ECO:0000259" key="15">
    <source>
        <dbReference type="PROSITE" id="PS51163"/>
    </source>
</evidence>